<evidence type="ECO:0000256" key="2">
    <source>
        <dbReference type="SAM" id="SignalP"/>
    </source>
</evidence>
<keyword evidence="1" id="KW-1133">Transmembrane helix</keyword>
<gene>
    <name evidence="3" type="ORF">WN48_05524</name>
</gene>
<evidence type="ECO:0000313" key="3">
    <source>
        <dbReference type="EMBL" id="OAD61957.1"/>
    </source>
</evidence>
<keyword evidence="1" id="KW-0472">Membrane</keyword>
<feature type="signal peptide" evidence="2">
    <location>
        <begin position="1"/>
        <end position="20"/>
    </location>
</feature>
<keyword evidence="4" id="KW-1185">Reference proteome</keyword>
<dbReference type="EMBL" id="KQ760116">
    <property type="protein sequence ID" value="OAD61957.1"/>
    <property type="molecule type" value="Genomic_DNA"/>
</dbReference>
<accession>A0A310SH05</accession>
<dbReference type="OrthoDB" id="7687651at2759"/>
<protein>
    <recommendedName>
        <fullName evidence="5">Protein shisa-5</fullName>
    </recommendedName>
</protein>
<feature type="chain" id="PRO_5016243711" description="Protein shisa-5" evidence="2">
    <location>
        <begin position="21"/>
        <end position="168"/>
    </location>
</feature>
<evidence type="ECO:0000313" key="4">
    <source>
        <dbReference type="Proteomes" id="UP000250275"/>
    </source>
</evidence>
<evidence type="ECO:0008006" key="5">
    <source>
        <dbReference type="Google" id="ProtNLM"/>
    </source>
</evidence>
<organism evidence="3 4">
    <name type="scientific">Eufriesea mexicana</name>
    <dbReference type="NCBI Taxonomy" id="516756"/>
    <lineage>
        <taxon>Eukaryota</taxon>
        <taxon>Metazoa</taxon>
        <taxon>Ecdysozoa</taxon>
        <taxon>Arthropoda</taxon>
        <taxon>Hexapoda</taxon>
        <taxon>Insecta</taxon>
        <taxon>Pterygota</taxon>
        <taxon>Neoptera</taxon>
        <taxon>Endopterygota</taxon>
        <taxon>Hymenoptera</taxon>
        <taxon>Apocrita</taxon>
        <taxon>Aculeata</taxon>
        <taxon>Apoidea</taxon>
        <taxon>Anthophila</taxon>
        <taxon>Apidae</taxon>
        <taxon>Eufriesea</taxon>
    </lineage>
</organism>
<evidence type="ECO:0000256" key="1">
    <source>
        <dbReference type="SAM" id="Phobius"/>
    </source>
</evidence>
<keyword evidence="1" id="KW-0812">Transmembrane</keyword>
<keyword evidence="2" id="KW-0732">Signal</keyword>
<proteinExistence type="predicted"/>
<feature type="transmembrane region" description="Helical" evidence="1">
    <location>
        <begin position="72"/>
        <end position="103"/>
    </location>
</feature>
<name>A0A310SH05_9HYME</name>
<sequence>MSRVTTLLLLTCFNAGLSYGMDCSESQNTLLKIFQSCPGLLDSYDKSYCCYNIQNRQVYCCDSMEFFMNTSWVILTGIIVFSILFSLIMLCVSCLCCSCCPWYRRRHRGVQLPSMVHVIQPPTSQIPPNVANPPYPINATGMSQPPLYSDVVYEKPAPYNPNYVPTMQ</sequence>
<dbReference type="Proteomes" id="UP000250275">
    <property type="component" value="Unassembled WGS sequence"/>
</dbReference>
<reference evidence="3 4" key="1">
    <citation type="submission" date="2015-07" db="EMBL/GenBank/DDBJ databases">
        <title>The genome of Eufriesea mexicana.</title>
        <authorList>
            <person name="Pan H."/>
            <person name="Kapheim K."/>
        </authorList>
    </citation>
    <scope>NUCLEOTIDE SEQUENCE [LARGE SCALE GENOMIC DNA]</scope>
    <source>
        <strain evidence="3">0111107269</strain>
        <tissue evidence="3">Whole body</tissue>
    </source>
</reference>
<dbReference type="AlphaFoldDB" id="A0A310SH05"/>